<dbReference type="EMBL" id="GEDC01020418">
    <property type="protein sequence ID" value="JAS16880.1"/>
    <property type="molecule type" value="Transcribed_RNA"/>
</dbReference>
<dbReference type="SUPFAM" id="SSF57667">
    <property type="entry name" value="beta-beta-alpha zinc fingers"/>
    <property type="match status" value="4"/>
</dbReference>
<sequence>MIFKWVNAILHDDFLSLIPPNIDLAEFLNTIRKDCGLLVDQSNEITTELHGSWNNIINAEKLLHKFLIEWENINNNYNLTNNVVQSDNLETVKEIIIDSQSENCPEHESSQVIDHHVYVIDYKANNSSGTLIGKIKGNVSINDLSCFQKDDVQEINEATSKEENDIEELYMNITVSSAKINTDEPVIENKPIEDQDKNPLDKLCQLLQIDEDEDKEKRLLNAMKKQKYEENLPFKYFCPNCSFKSKRESHYLKHMHLHAKPQKLYMCGECDFKTIRLNNLRKHEVSHNQQDLLECNLCKYKTDDPRLLKRHQQTNHCHKCSHCDYTAHSVKEARKHYNIMHKLTTPPSIWKCDKCPYKSRLRAHLKRHTNDVHGSLRPFLCQYCGKCFKRHDTLKQHKVIHGEINPSHTCPQCGKVCCSASILKEHMTVHTKVRPFLCEHCGSSFKTKSIQRKHIKTLHSAQSQFYCDICNRSFKGKTNLIRHVKTHRKKVETEVMQVAVPKINVCETSTQDNIPVVVELIIGV</sequence>
<protein>
    <recommendedName>
        <fullName evidence="6">C2H2-type domain-containing protein</fullName>
    </recommendedName>
</protein>
<evidence type="ECO:0000313" key="7">
    <source>
        <dbReference type="EMBL" id="JAS16880.1"/>
    </source>
</evidence>
<evidence type="ECO:0000256" key="2">
    <source>
        <dbReference type="ARBA" id="ARBA00022737"/>
    </source>
</evidence>
<gene>
    <name evidence="7" type="ORF">g.5784</name>
</gene>
<organism evidence="7">
    <name type="scientific">Clastoptera arizonana</name>
    <name type="common">Arizona spittle bug</name>
    <dbReference type="NCBI Taxonomy" id="38151"/>
    <lineage>
        <taxon>Eukaryota</taxon>
        <taxon>Metazoa</taxon>
        <taxon>Ecdysozoa</taxon>
        <taxon>Arthropoda</taxon>
        <taxon>Hexapoda</taxon>
        <taxon>Insecta</taxon>
        <taxon>Pterygota</taxon>
        <taxon>Neoptera</taxon>
        <taxon>Paraneoptera</taxon>
        <taxon>Hemiptera</taxon>
        <taxon>Auchenorrhyncha</taxon>
        <taxon>Cercopoidea</taxon>
        <taxon>Clastopteridae</taxon>
        <taxon>Clastoptera</taxon>
    </lineage>
</organism>
<proteinExistence type="predicted"/>
<feature type="domain" description="C2H2-type" evidence="6">
    <location>
        <begin position="350"/>
        <end position="378"/>
    </location>
</feature>
<dbReference type="PROSITE" id="PS50157">
    <property type="entry name" value="ZINC_FINGER_C2H2_2"/>
    <property type="match status" value="5"/>
</dbReference>
<keyword evidence="3 5" id="KW-0863">Zinc-finger</keyword>
<reference evidence="7" key="1">
    <citation type="submission" date="2015-12" db="EMBL/GenBank/DDBJ databases">
        <title>De novo transcriptome assembly of four potential Pierce s Disease insect vectors from Arizona vineyards.</title>
        <authorList>
            <person name="Tassone E.E."/>
        </authorList>
    </citation>
    <scope>NUCLEOTIDE SEQUENCE</scope>
</reference>
<dbReference type="PROSITE" id="PS00028">
    <property type="entry name" value="ZINC_FINGER_C2H2_1"/>
    <property type="match status" value="4"/>
</dbReference>
<dbReference type="GO" id="GO:0008270">
    <property type="term" value="F:zinc ion binding"/>
    <property type="evidence" value="ECO:0007669"/>
    <property type="project" value="UniProtKB-KW"/>
</dbReference>
<dbReference type="InterPro" id="IPR036236">
    <property type="entry name" value="Znf_C2H2_sf"/>
</dbReference>
<evidence type="ECO:0000259" key="6">
    <source>
        <dbReference type="PROSITE" id="PS50157"/>
    </source>
</evidence>
<name>A0A1B6CTT3_9HEMI</name>
<dbReference type="Gene3D" id="3.30.160.60">
    <property type="entry name" value="Classic Zinc Finger"/>
    <property type="match status" value="5"/>
</dbReference>
<dbReference type="Pfam" id="PF00096">
    <property type="entry name" value="zf-C2H2"/>
    <property type="match status" value="2"/>
</dbReference>
<keyword evidence="1" id="KW-0479">Metal-binding</keyword>
<keyword evidence="4" id="KW-0862">Zinc</keyword>
<feature type="domain" description="C2H2-type" evidence="6">
    <location>
        <begin position="465"/>
        <end position="492"/>
    </location>
</feature>
<evidence type="ECO:0000256" key="5">
    <source>
        <dbReference type="PROSITE-ProRule" id="PRU00042"/>
    </source>
</evidence>
<evidence type="ECO:0000256" key="1">
    <source>
        <dbReference type="ARBA" id="ARBA00022723"/>
    </source>
</evidence>
<feature type="domain" description="C2H2-type" evidence="6">
    <location>
        <begin position="408"/>
        <end position="435"/>
    </location>
</feature>
<dbReference type="PANTHER" id="PTHR24379:SF121">
    <property type="entry name" value="C2H2-TYPE DOMAIN-CONTAINING PROTEIN"/>
    <property type="match status" value="1"/>
</dbReference>
<evidence type="ECO:0000256" key="4">
    <source>
        <dbReference type="ARBA" id="ARBA00022833"/>
    </source>
</evidence>
<feature type="domain" description="C2H2-type" evidence="6">
    <location>
        <begin position="379"/>
        <end position="406"/>
    </location>
</feature>
<evidence type="ECO:0000256" key="3">
    <source>
        <dbReference type="ARBA" id="ARBA00022771"/>
    </source>
</evidence>
<dbReference type="SMART" id="SM00355">
    <property type="entry name" value="ZnF_C2H2"/>
    <property type="match status" value="9"/>
</dbReference>
<dbReference type="InterPro" id="IPR013087">
    <property type="entry name" value="Znf_C2H2_type"/>
</dbReference>
<accession>A0A1B6CTT3</accession>
<keyword evidence="2" id="KW-0677">Repeat</keyword>
<dbReference type="PANTHER" id="PTHR24379">
    <property type="entry name" value="KRAB AND ZINC FINGER DOMAIN-CONTAINING"/>
    <property type="match status" value="1"/>
</dbReference>
<dbReference type="AlphaFoldDB" id="A0A1B6CTT3"/>
<feature type="domain" description="C2H2-type" evidence="6">
    <location>
        <begin position="436"/>
        <end position="464"/>
    </location>
</feature>